<dbReference type="OrthoDB" id="1058301at2759"/>
<dbReference type="GO" id="GO:0008889">
    <property type="term" value="F:glycerophosphodiester phosphodiesterase activity"/>
    <property type="evidence" value="ECO:0007669"/>
    <property type="project" value="UniProtKB-EC"/>
</dbReference>
<reference evidence="9 10" key="1">
    <citation type="submission" date="2016-07" db="EMBL/GenBank/DDBJ databases">
        <title>Pervasive Adenine N6-methylation of Active Genes in Fungi.</title>
        <authorList>
            <consortium name="DOE Joint Genome Institute"/>
            <person name="Mondo S.J."/>
            <person name="Dannebaum R.O."/>
            <person name="Kuo R.C."/>
            <person name="Labutti K."/>
            <person name="Haridas S."/>
            <person name="Kuo A."/>
            <person name="Salamov A."/>
            <person name="Ahrendt S.R."/>
            <person name="Lipzen A."/>
            <person name="Sullivan W."/>
            <person name="Andreopoulos W.B."/>
            <person name="Clum A."/>
            <person name="Lindquist E."/>
            <person name="Daum C."/>
            <person name="Ramamoorthy G.K."/>
            <person name="Gryganskyi A."/>
            <person name="Culley D."/>
            <person name="Magnuson J.K."/>
            <person name="James T.Y."/>
            <person name="O'Malley M.A."/>
            <person name="Stajich J.E."/>
            <person name="Spatafora J.W."/>
            <person name="Visel A."/>
            <person name="Grigoriev I.V."/>
        </authorList>
    </citation>
    <scope>NUCLEOTIDE SEQUENCE [LARGE SCALE GENOMIC DNA]</scope>
    <source>
        <strain evidence="9 10">JEL800</strain>
    </source>
</reference>
<comment type="similarity">
    <text evidence="1">Belongs to the glycerophosphoryl diester phosphodiesterase family.</text>
</comment>
<keyword evidence="4" id="KW-0319">Glycerol metabolism</keyword>
<gene>
    <name evidence="9" type="ORF">BCR33DRAFT_853365</name>
</gene>
<dbReference type="SUPFAM" id="SSF51695">
    <property type="entry name" value="PLC-like phosphodiesterases"/>
    <property type="match status" value="1"/>
</dbReference>
<name>A0A1Y2BXU7_9FUNG</name>
<comment type="catalytic activity">
    <reaction evidence="6">
        <text>a sn-glycero-3-phosphodiester + H2O = an alcohol + sn-glycerol 3-phosphate + H(+)</text>
        <dbReference type="Rhea" id="RHEA:12969"/>
        <dbReference type="ChEBI" id="CHEBI:15377"/>
        <dbReference type="ChEBI" id="CHEBI:15378"/>
        <dbReference type="ChEBI" id="CHEBI:30879"/>
        <dbReference type="ChEBI" id="CHEBI:57597"/>
        <dbReference type="ChEBI" id="CHEBI:83408"/>
        <dbReference type="EC" id="3.1.4.46"/>
    </reaction>
</comment>
<keyword evidence="7" id="KW-0812">Transmembrane</keyword>
<organism evidence="9 10">
    <name type="scientific">Rhizoclosmatium globosum</name>
    <dbReference type="NCBI Taxonomy" id="329046"/>
    <lineage>
        <taxon>Eukaryota</taxon>
        <taxon>Fungi</taxon>
        <taxon>Fungi incertae sedis</taxon>
        <taxon>Chytridiomycota</taxon>
        <taxon>Chytridiomycota incertae sedis</taxon>
        <taxon>Chytridiomycetes</taxon>
        <taxon>Chytridiales</taxon>
        <taxon>Chytriomycetaceae</taxon>
        <taxon>Rhizoclosmatium</taxon>
    </lineage>
</organism>
<evidence type="ECO:0000259" key="8">
    <source>
        <dbReference type="PROSITE" id="PS51704"/>
    </source>
</evidence>
<dbReference type="Gene3D" id="3.20.20.190">
    <property type="entry name" value="Phosphatidylinositol (PI) phosphodiesterase"/>
    <property type="match status" value="1"/>
</dbReference>
<dbReference type="GO" id="GO:0006071">
    <property type="term" value="P:glycerol metabolic process"/>
    <property type="evidence" value="ECO:0007669"/>
    <property type="project" value="UniProtKB-KW"/>
</dbReference>
<accession>A0A1Y2BXU7</accession>
<evidence type="ECO:0000256" key="2">
    <source>
        <dbReference type="ARBA" id="ARBA00012247"/>
    </source>
</evidence>
<sequence>MSTEDNKPVANSGNNKVLLFSAGSLIVGGAIGAVIAYFATKANNDASVSSASASASSSVPPMVPGWFAERTFHENAIVCPWTTNPLNDTDCQWRKAEITRMRNAIATCENPLAFNLEAIGHRGAALVAPEETIKSWQIGVDSGAGFIECDAAVTKDLQLTCRHSTCDLHFTTDILTRPEMVAKCSTPFTPASNGTAAKVNCCTYDFTMEEMSKLCSIMESGTNPKATTPDEYLVNSTPFRSVGLAKGECHKMVSHKDYLKFAKSKNVNVIPELKDTTEKGTQDFLKSKNSSIEFLADLMASELREIGFTAPLDANFRNAKRGTIGIMQTFDRRVARYWKTSKNKDLSVEYMWESDFNSTLTEKDCDEPADCGTDDVVLGMMNLGVELISPAFNYYVTAENHRIVESKGSKNLKALKAKSGKNTYFGSWSLERSGCASHYGSSNATFNAEKGLGAIGGCGWYYNTVEGEATFGQHEDTLLMLDVLFKQVGLVGLFSDFPASVSMYSNCILNKK</sequence>
<dbReference type="PANTHER" id="PTHR43620">
    <property type="entry name" value="GLYCEROPHOSPHORYL DIESTER PHOSPHODIESTERASE"/>
    <property type="match status" value="1"/>
</dbReference>
<dbReference type="EMBL" id="MCGO01000039">
    <property type="protein sequence ID" value="ORY39592.1"/>
    <property type="molecule type" value="Genomic_DNA"/>
</dbReference>
<dbReference type="InterPro" id="IPR030395">
    <property type="entry name" value="GP_PDE_dom"/>
</dbReference>
<evidence type="ECO:0000313" key="9">
    <source>
        <dbReference type="EMBL" id="ORY39592.1"/>
    </source>
</evidence>
<evidence type="ECO:0000256" key="4">
    <source>
        <dbReference type="ARBA" id="ARBA00022798"/>
    </source>
</evidence>
<evidence type="ECO:0000256" key="5">
    <source>
        <dbReference type="ARBA" id="ARBA00022801"/>
    </source>
</evidence>
<evidence type="ECO:0000313" key="10">
    <source>
        <dbReference type="Proteomes" id="UP000193642"/>
    </source>
</evidence>
<dbReference type="Proteomes" id="UP000193642">
    <property type="component" value="Unassembled WGS sequence"/>
</dbReference>
<dbReference type="EC" id="3.1.4.46" evidence="2"/>
<keyword evidence="7" id="KW-0472">Membrane</keyword>
<proteinExistence type="inferred from homology"/>
<comment type="caution">
    <text evidence="9">The sequence shown here is derived from an EMBL/GenBank/DDBJ whole genome shotgun (WGS) entry which is preliminary data.</text>
</comment>
<dbReference type="Pfam" id="PF03009">
    <property type="entry name" value="GDPD"/>
    <property type="match status" value="1"/>
</dbReference>
<dbReference type="GO" id="GO:0006629">
    <property type="term" value="P:lipid metabolic process"/>
    <property type="evidence" value="ECO:0007669"/>
    <property type="project" value="InterPro"/>
</dbReference>
<dbReference type="PROSITE" id="PS51704">
    <property type="entry name" value="GP_PDE"/>
    <property type="match status" value="1"/>
</dbReference>
<keyword evidence="3" id="KW-0732">Signal</keyword>
<dbReference type="PANTHER" id="PTHR43620:SF7">
    <property type="entry name" value="GLYCEROPHOSPHODIESTER PHOSPHODIESTERASE GDPD5-RELATED"/>
    <property type="match status" value="1"/>
</dbReference>
<dbReference type="STRING" id="329046.A0A1Y2BXU7"/>
<dbReference type="InterPro" id="IPR017946">
    <property type="entry name" value="PLC-like_Pdiesterase_TIM-brl"/>
</dbReference>
<evidence type="ECO:0000256" key="7">
    <source>
        <dbReference type="SAM" id="Phobius"/>
    </source>
</evidence>
<feature type="transmembrane region" description="Helical" evidence="7">
    <location>
        <begin position="17"/>
        <end position="39"/>
    </location>
</feature>
<evidence type="ECO:0000256" key="3">
    <source>
        <dbReference type="ARBA" id="ARBA00022729"/>
    </source>
</evidence>
<feature type="domain" description="GP-PDE" evidence="8">
    <location>
        <begin position="116"/>
        <end position="421"/>
    </location>
</feature>
<keyword evidence="7" id="KW-1133">Transmembrane helix</keyword>
<protein>
    <recommendedName>
        <fullName evidence="2">glycerophosphodiester phosphodiesterase</fullName>
        <ecNumber evidence="2">3.1.4.46</ecNumber>
    </recommendedName>
</protein>
<keyword evidence="5" id="KW-0378">Hydrolase</keyword>
<evidence type="ECO:0000256" key="6">
    <source>
        <dbReference type="ARBA" id="ARBA00047512"/>
    </source>
</evidence>
<dbReference type="AlphaFoldDB" id="A0A1Y2BXU7"/>
<keyword evidence="10" id="KW-1185">Reference proteome</keyword>
<evidence type="ECO:0000256" key="1">
    <source>
        <dbReference type="ARBA" id="ARBA00007277"/>
    </source>
</evidence>